<dbReference type="EMBL" id="JAEQMY010000009">
    <property type="protein sequence ID" value="MBL0403992.1"/>
    <property type="molecule type" value="Genomic_DNA"/>
</dbReference>
<dbReference type="GO" id="GO:0005737">
    <property type="term" value="C:cytoplasm"/>
    <property type="evidence" value="ECO:0007669"/>
    <property type="project" value="TreeGrafter"/>
</dbReference>
<evidence type="ECO:0000256" key="1">
    <source>
        <dbReference type="ARBA" id="ARBA00008950"/>
    </source>
</evidence>
<feature type="domain" description="Calcineurin-like phosphoesterase" evidence="2">
    <location>
        <begin position="1"/>
        <end position="183"/>
    </location>
</feature>
<dbReference type="PANTHER" id="PTHR42850:SF2">
    <property type="entry name" value="BLL5683 PROTEIN"/>
    <property type="match status" value="1"/>
</dbReference>
<evidence type="ECO:0000313" key="4">
    <source>
        <dbReference type="Proteomes" id="UP000605848"/>
    </source>
</evidence>
<protein>
    <submittedName>
        <fullName evidence="3">Metallophosphoesterase family protein</fullName>
    </submittedName>
</protein>
<proteinExistence type="inferred from homology"/>
<dbReference type="AlphaFoldDB" id="A0A936ZBL9"/>
<dbReference type="InterPro" id="IPR050126">
    <property type="entry name" value="Ap4A_hydrolase"/>
</dbReference>
<dbReference type="Gene3D" id="3.60.21.10">
    <property type="match status" value="1"/>
</dbReference>
<dbReference type="Pfam" id="PF12850">
    <property type="entry name" value="Metallophos_2"/>
    <property type="match status" value="1"/>
</dbReference>
<organism evidence="3 4">
    <name type="scientific">Microvirga aerilata</name>
    <dbReference type="NCBI Taxonomy" id="670292"/>
    <lineage>
        <taxon>Bacteria</taxon>
        <taxon>Pseudomonadati</taxon>
        <taxon>Pseudomonadota</taxon>
        <taxon>Alphaproteobacteria</taxon>
        <taxon>Hyphomicrobiales</taxon>
        <taxon>Methylobacteriaceae</taxon>
        <taxon>Microvirga</taxon>
    </lineage>
</organism>
<comment type="caution">
    <text evidence="3">The sequence shown here is derived from an EMBL/GenBank/DDBJ whole genome shotgun (WGS) entry which is preliminary data.</text>
</comment>
<dbReference type="InterPro" id="IPR011152">
    <property type="entry name" value="Pesterase_MJ0912"/>
</dbReference>
<dbReference type="RefSeq" id="WP_202058055.1">
    <property type="nucleotide sequence ID" value="NZ_JAEQMY010000009.1"/>
</dbReference>
<keyword evidence="4" id="KW-1185">Reference proteome</keyword>
<dbReference type="PANTHER" id="PTHR42850">
    <property type="entry name" value="METALLOPHOSPHOESTERASE"/>
    <property type="match status" value="1"/>
</dbReference>
<evidence type="ECO:0000313" key="3">
    <source>
        <dbReference type="EMBL" id="MBL0403992.1"/>
    </source>
</evidence>
<reference evidence="3" key="1">
    <citation type="submission" date="2021-01" db="EMBL/GenBank/DDBJ databases">
        <title>Microvirga sp.</title>
        <authorList>
            <person name="Kim M.K."/>
        </authorList>
    </citation>
    <scope>NUCLEOTIDE SEQUENCE</scope>
    <source>
        <strain evidence="3">5420S-16</strain>
    </source>
</reference>
<dbReference type="GO" id="GO:0016791">
    <property type="term" value="F:phosphatase activity"/>
    <property type="evidence" value="ECO:0007669"/>
    <property type="project" value="TreeGrafter"/>
</dbReference>
<evidence type="ECO:0000259" key="2">
    <source>
        <dbReference type="Pfam" id="PF12850"/>
    </source>
</evidence>
<dbReference type="InterPro" id="IPR029052">
    <property type="entry name" value="Metallo-depent_PP-like"/>
</dbReference>
<comment type="similarity">
    <text evidence="1">Belongs to the metallophosphoesterase superfamily. YfcE family.</text>
</comment>
<dbReference type="SUPFAM" id="SSF56300">
    <property type="entry name" value="Metallo-dependent phosphatases"/>
    <property type="match status" value="1"/>
</dbReference>
<dbReference type="InterPro" id="IPR024654">
    <property type="entry name" value="Calcineurin-like_PHP_lpxH"/>
</dbReference>
<name>A0A936ZBL9_9HYPH</name>
<sequence>MRIAVIADIHGNLIALEAVLADIAREKPDLTVDLGDCVSGPLWPRETIELLATLKLPTVRGNHDRQVATLAPSTMGASDRFAYGELDVRHLEHLKALPPSLWVAPDVLAFHATPHRDDVYLTDAVVDGRLVRAGIADIEKHLGQTTARVILCGHSHRPDAVRLGNGALIVNPGSVGCPAYDDPVHPAHVSEAGTPHARYAIIDMRSNAAVNVAFKALNYPHEAAAQRAEANGRPEWAHALRTGMTLHSVE</sequence>
<dbReference type="Proteomes" id="UP000605848">
    <property type="component" value="Unassembled WGS sequence"/>
</dbReference>
<accession>A0A936ZBL9</accession>
<gene>
    <name evidence="3" type="ORF">JKG68_08460</name>
</gene>
<dbReference type="PIRSF" id="PIRSF000883">
    <property type="entry name" value="Pesterase_MJ0912"/>
    <property type="match status" value="1"/>
</dbReference>